<reference evidence="2 3" key="1">
    <citation type="submission" date="2019-07" db="EMBL/GenBank/DDBJ databases">
        <title>Tepidimonas charontis SPSP-6 draft genome.</title>
        <authorList>
            <person name="Da Costa M.S."/>
            <person name="Froufe H.J.C."/>
            <person name="Egas C."/>
            <person name="Albuquerque L."/>
        </authorList>
    </citation>
    <scope>NUCLEOTIDE SEQUENCE [LARGE SCALE GENOMIC DNA]</scope>
    <source>
        <strain evidence="2 3">SPSP-6</strain>
    </source>
</reference>
<dbReference type="InterPro" id="IPR036388">
    <property type="entry name" value="WH-like_DNA-bd_sf"/>
</dbReference>
<feature type="compositionally biased region" description="Low complexity" evidence="1">
    <location>
        <begin position="133"/>
        <end position="147"/>
    </location>
</feature>
<feature type="compositionally biased region" description="Low complexity" evidence="1">
    <location>
        <begin position="108"/>
        <end position="120"/>
    </location>
</feature>
<gene>
    <name evidence="2" type="ORF">Tchar_02469</name>
</gene>
<sequence>MSIKLVSMAWEAAPLSGSELLCLLAMCDWANDDGGSLHPSMQAIARKIRVSEKQARRIVQGLVEAGYLTVVGNPHGGAPGSTKQWVINVRKLRELAARKQAVADATTTVYGTPPTGVPDPSHGCPSTPPMGVTPPVDGTPPTGVPDPSHGCPSTPPTGVPDPSHRWEPNRHRTVNRTVNEPLVERACARAATDPPDDVDQQVFADWLAVRRAKRAGPVTPTVLAGMRREAAKAGIGLQEAIAHCCVAGWQGFRADWYLRDRQPVARGTAAESYAEREAAYKRRRFEEMAGRRPAAQVVEVDAMEDVLAVPMIGREGGTR</sequence>
<organism evidence="2 3">
    <name type="scientific">Tepidimonas charontis</name>
    <dbReference type="NCBI Taxonomy" id="2267262"/>
    <lineage>
        <taxon>Bacteria</taxon>
        <taxon>Pseudomonadati</taxon>
        <taxon>Pseudomonadota</taxon>
        <taxon>Betaproteobacteria</taxon>
        <taxon>Burkholderiales</taxon>
        <taxon>Tepidimonas</taxon>
    </lineage>
</organism>
<dbReference type="Pfam" id="PF13730">
    <property type="entry name" value="HTH_36"/>
    <property type="match status" value="1"/>
</dbReference>
<proteinExistence type="predicted"/>
<evidence type="ECO:0000313" key="3">
    <source>
        <dbReference type="Proteomes" id="UP000318294"/>
    </source>
</evidence>
<accession>A0A554X355</accession>
<name>A0A554X355_9BURK</name>
<dbReference type="OrthoDB" id="8898949at2"/>
<comment type="caution">
    <text evidence="2">The sequence shown here is derived from an EMBL/GenBank/DDBJ whole genome shotgun (WGS) entry which is preliminary data.</text>
</comment>
<dbReference type="AlphaFoldDB" id="A0A554X355"/>
<dbReference type="Gene3D" id="1.10.10.10">
    <property type="entry name" value="Winged helix-like DNA-binding domain superfamily/Winged helix DNA-binding domain"/>
    <property type="match status" value="1"/>
</dbReference>
<evidence type="ECO:0000313" key="2">
    <source>
        <dbReference type="EMBL" id="TSE30196.1"/>
    </source>
</evidence>
<evidence type="ECO:0000256" key="1">
    <source>
        <dbReference type="SAM" id="MobiDB-lite"/>
    </source>
</evidence>
<feature type="region of interest" description="Disordered" evidence="1">
    <location>
        <begin position="108"/>
        <end position="169"/>
    </location>
</feature>
<dbReference type="Proteomes" id="UP000318294">
    <property type="component" value="Unassembled WGS sequence"/>
</dbReference>
<dbReference type="EMBL" id="VJON01000057">
    <property type="protein sequence ID" value="TSE30196.1"/>
    <property type="molecule type" value="Genomic_DNA"/>
</dbReference>
<keyword evidence="3" id="KW-1185">Reference proteome</keyword>
<protein>
    <submittedName>
        <fullName evidence="2">Helix-turn-helix domain protein</fullName>
    </submittedName>
</protein>
<dbReference type="RefSeq" id="WP_144329319.1">
    <property type="nucleotide sequence ID" value="NZ_VJON01000057.1"/>
</dbReference>